<dbReference type="SUPFAM" id="SSF47473">
    <property type="entry name" value="EF-hand"/>
    <property type="match status" value="1"/>
</dbReference>
<dbReference type="InterPro" id="IPR002048">
    <property type="entry name" value="EF_hand_dom"/>
</dbReference>
<reference evidence="5" key="1">
    <citation type="submission" date="2016-10" db="EMBL/GenBank/DDBJ databases">
        <authorList>
            <person name="Varghese N."/>
            <person name="Submissions S."/>
        </authorList>
    </citation>
    <scope>NUCLEOTIDE SEQUENCE [LARGE SCALE GENOMIC DNA]</scope>
    <source>
        <strain evidence="5">DSM 26921</strain>
    </source>
</reference>
<feature type="compositionally biased region" description="Gly residues" evidence="1">
    <location>
        <begin position="87"/>
        <end position="99"/>
    </location>
</feature>
<dbReference type="Gene3D" id="1.10.238.10">
    <property type="entry name" value="EF-hand"/>
    <property type="match status" value="1"/>
</dbReference>
<dbReference type="PROSITE" id="PS00018">
    <property type="entry name" value="EF_HAND_1"/>
    <property type="match status" value="2"/>
</dbReference>
<evidence type="ECO:0000256" key="2">
    <source>
        <dbReference type="SAM" id="SignalP"/>
    </source>
</evidence>
<evidence type="ECO:0000256" key="1">
    <source>
        <dbReference type="SAM" id="MobiDB-lite"/>
    </source>
</evidence>
<feature type="domain" description="EF-hand" evidence="3">
    <location>
        <begin position="120"/>
        <end position="148"/>
    </location>
</feature>
<evidence type="ECO:0000313" key="5">
    <source>
        <dbReference type="Proteomes" id="UP000199658"/>
    </source>
</evidence>
<evidence type="ECO:0000259" key="3">
    <source>
        <dbReference type="PROSITE" id="PS50222"/>
    </source>
</evidence>
<dbReference type="OrthoDB" id="7631435at2"/>
<name>A0A1I6FRB2_9RHOB</name>
<dbReference type="Pfam" id="PF13202">
    <property type="entry name" value="EF-hand_5"/>
    <property type="match status" value="3"/>
</dbReference>
<gene>
    <name evidence="4" type="ORF">SAMN04488002_0113</name>
</gene>
<keyword evidence="5" id="KW-1185">Reference proteome</keyword>
<dbReference type="RefSeq" id="WP_139229762.1">
    <property type="nucleotide sequence ID" value="NZ_FOYO01000001.1"/>
</dbReference>
<dbReference type="EMBL" id="FOYO01000001">
    <property type="protein sequence ID" value="SFR32337.1"/>
    <property type="molecule type" value="Genomic_DNA"/>
</dbReference>
<dbReference type="InterPro" id="IPR011992">
    <property type="entry name" value="EF-hand-dom_pair"/>
</dbReference>
<keyword evidence="2" id="KW-0732">Signal</keyword>
<dbReference type="GO" id="GO:0005509">
    <property type="term" value="F:calcium ion binding"/>
    <property type="evidence" value="ECO:0007669"/>
    <property type="project" value="InterPro"/>
</dbReference>
<feature type="signal peptide" evidence="2">
    <location>
        <begin position="1"/>
        <end position="22"/>
    </location>
</feature>
<proteinExistence type="predicted"/>
<organism evidence="4 5">
    <name type="scientific">Litoreibacter janthinus</name>
    <dbReference type="NCBI Taxonomy" id="670154"/>
    <lineage>
        <taxon>Bacteria</taxon>
        <taxon>Pseudomonadati</taxon>
        <taxon>Pseudomonadota</taxon>
        <taxon>Alphaproteobacteria</taxon>
        <taxon>Rhodobacterales</taxon>
        <taxon>Roseobacteraceae</taxon>
        <taxon>Litoreibacter</taxon>
    </lineage>
</organism>
<feature type="chain" id="PRO_5011538989" evidence="2">
    <location>
        <begin position="23"/>
        <end position="148"/>
    </location>
</feature>
<dbReference type="PROSITE" id="PS50222">
    <property type="entry name" value="EF_HAND_2"/>
    <property type="match status" value="2"/>
</dbReference>
<protein>
    <submittedName>
        <fullName evidence="4">EF hand</fullName>
    </submittedName>
</protein>
<feature type="region of interest" description="Disordered" evidence="1">
    <location>
        <begin position="77"/>
        <end position="101"/>
    </location>
</feature>
<dbReference type="Proteomes" id="UP000199658">
    <property type="component" value="Unassembled WGS sequence"/>
</dbReference>
<accession>A0A1I6FRB2</accession>
<dbReference type="InterPro" id="IPR018247">
    <property type="entry name" value="EF_Hand_1_Ca_BS"/>
</dbReference>
<sequence length="148" mass="15776">MNKSAITLAAAFWAASNALAMAQGIPGQHFMENWDLNEDGTVTLAEITERRDNVFISFDADDNGSLSAEEYELFDEARASHQNDGAQGQGGGKGHGKGAGEMMDMVVNDTNADGVVSRDEFMAQAPLMLAALDKNSDGTVTAADFKKR</sequence>
<evidence type="ECO:0000313" key="4">
    <source>
        <dbReference type="EMBL" id="SFR32337.1"/>
    </source>
</evidence>
<dbReference type="STRING" id="670154.SAMN04488002_0113"/>
<dbReference type="AlphaFoldDB" id="A0A1I6FRB2"/>
<feature type="domain" description="EF-hand" evidence="3">
    <location>
        <begin position="46"/>
        <end position="81"/>
    </location>
</feature>